<proteinExistence type="predicted"/>
<sequence>MCYFLFYSVRQKWRMVGLLKLLAKYNQIKRNYFFQNLQYCYEKLILTFLVLNAKKKITFFHNTYGFNSFAITGTTISSFGLSFGSLCKERTMHGLMTLSHSRAYIKTKNVEQNVKKYVIKVVIERNGDWSNH</sequence>
<evidence type="ECO:0000313" key="1">
    <source>
        <dbReference type="EMBL" id="RNA42376.1"/>
    </source>
</evidence>
<evidence type="ECO:0000313" key="2">
    <source>
        <dbReference type="Proteomes" id="UP000276133"/>
    </source>
</evidence>
<name>A0A3M7T2Y1_BRAPC</name>
<reference evidence="1 2" key="1">
    <citation type="journal article" date="2018" name="Sci. Rep.">
        <title>Genomic signatures of local adaptation to the degree of environmental predictability in rotifers.</title>
        <authorList>
            <person name="Franch-Gras L."/>
            <person name="Hahn C."/>
            <person name="Garcia-Roger E.M."/>
            <person name="Carmona M.J."/>
            <person name="Serra M."/>
            <person name="Gomez A."/>
        </authorList>
    </citation>
    <scope>NUCLEOTIDE SEQUENCE [LARGE SCALE GENOMIC DNA]</scope>
    <source>
        <strain evidence="1">HYR1</strain>
    </source>
</reference>
<comment type="caution">
    <text evidence="1">The sequence shown here is derived from an EMBL/GenBank/DDBJ whole genome shotgun (WGS) entry which is preliminary data.</text>
</comment>
<keyword evidence="2" id="KW-1185">Reference proteome</keyword>
<gene>
    <name evidence="1" type="ORF">BpHYR1_047686</name>
</gene>
<protein>
    <submittedName>
        <fullName evidence="1">Uncharacterized protein</fullName>
    </submittedName>
</protein>
<dbReference type="Proteomes" id="UP000276133">
    <property type="component" value="Unassembled WGS sequence"/>
</dbReference>
<dbReference type="EMBL" id="REGN01000371">
    <property type="protein sequence ID" value="RNA42376.1"/>
    <property type="molecule type" value="Genomic_DNA"/>
</dbReference>
<organism evidence="1 2">
    <name type="scientific">Brachionus plicatilis</name>
    <name type="common">Marine rotifer</name>
    <name type="synonym">Brachionus muelleri</name>
    <dbReference type="NCBI Taxonomy" id="10195"/>
    <lineage>
        <taxon>Eukaryota</taxon>
        <taxon>Metazoa</taxon>
        <taxon>Spiralia</taxon>
        <taxon>Gnathifera</taxon>
        <taxon>Rotifera</taxon>
        <taxon>Eurotatoria</taxon>
        <taxon>Monogononta</taxon>
        <taxon>Pseudotrocha</taxon>
        <taxon>Ploima</taxon>
        <taxon>Brachionidae</taxon>
        <taxon>Brachionus</taxon>
    </lineage>
</organism>
<accession>A0A3M7T2Y1</accession>
<dbReference type="AlphaFoldDB" id="A0A3M7T2Y1"/>